<dbReference type="RefSeq" id="WP_188669084.1">
    <property type="nucleotide sequence ID" value="NZ_BMJI01000027.1"/>
</dbReference>
<feature type="transmembrane region" description="Helical" evidence="6">
    <location>
        <begin position="402"/>
        <end position="421"/>
    </location>
</feature>
<keyword evidence="8" id="KW-1185">Reference proteome</keyword>
<dbReference type="PANTHER" id="PTHR30250:SF11">
    <property type="entry name" value="O-ANTIGEN TRANSPORTER-RELATED"/>
    <property type="match status" value="1"/>
</dbReference>
<dbReference type="InterPro" id="IPR002797">
    <property type="entry name" value="Polysacc_synth"/>
</dbReference>
<dbReference type="EMBL" id="BMJI01000027">
    <property type="protein sequence ID" value="GGC99793.1"/>
    <property type="molecule type" value="Genomic_DNA"/>
</dbReference>
<dbReference type="PANTHER" id="PTHR30250">
    <property type="entry name" value="PST FAMILY PREDICTED COLANIC ACID TRANSPORTER"/>
    <property type="match status" value="1"/>
</dbReference>
<feature type="transmembrane region" description="Helical" evidence="6">
    <location>
        <begin position="183"/>
        <end position="204"/>
    </location>
</feature>
<name>A0ABQ1PMP5_9MICC</name>
<evidence type="ECO:0000256" key="2">
    <source>
        <dbReference type="ARBA" id="ARBA00022475"/>
    </source>
</evidence>
<feature type="transmembrane region" description="Helical" evidence="6">
    <location>
        <begin position="378"/>
        <end position="396"/>
    </location>
</feature>
<keyword evidence="5 6" id="KW-0472">Membrane</keyword>
<feature type="transmembrane region" description="Helical" evidence="6">
    <location>
        <begin position="120"/>
        <end position="141"/>
    </location>
</feature>
<evidence type="ECO:0000256" key="6">
    <source>
        <dbReference type="SAM" id="Phobius"/>
    </source>
</evidence>
<sequence length="446" mass="47680">MTVTLSVVARGCSLAIALVCGVLTARVILGDAGVEYYALYTLITALPSLISFSDLGAGAVVVNATATSDDVRHDGDVRILVTSVGRIMLCFAAVGLLVDVGLLVSGAWGSILGDAGRIPGAPECAFLALCIFCAYIPLGIWQRILLGLGKNHVIILVQLFQGPINLALVWCVVSFAGRPGYPFVALSSMVAALLIAVAGFTLVWRRTSPLLRFTVRDVFRFRSVPGVRVMDVGWPMLAQLLATPLSMTMQRYILAQYAPVNEVAVYAAAGQVFFALSGLVSAGGMALWPAFARARHRGEAVRGPYGLALVFATVTAVICAVIIVVSPWLFSFITNGRLTIPLPVLLWFSAMIVAQAALYPLGMFIMDRPGIRFQVAPVLLMAASTVVLALVLTPLWGVTGPLAANTTAVVVFQVVPFALYIHRHRDRLLVRPAAERDQPDPVKEPR</sequence>
<feature type="transmembrane region" description="Helical" evidence="6">
    <location>
        <begin position="345"/>
        <end position="366"/>
    </location>
</feature>
<comment type="caution">
    <text evidence="7">The sequence shown here is derived from an EMBL/GenBank/DDBJ whole genome shotgun (WGS) entry which is preliminary data.</text>
</comment>
<reference evidence="8" key="1">
    <citation type="journal article" date="2019" name="Int. J. Syst. Evol. Microbiol.">
        <title>The Global Catalogue of Microorganisms (GCM) 10K type strain sequencing project: providing services to taxonomists for standard genome sequencing and annotation.</title>
        <authorList>
            <consortium name="The Broad Institute Genomics Platform"/>
            <consortium name="The Broad Institute Genome Sequencing Center for Infectious Disease"/>
            <person name="Wu L."/>
            <person name="Ma J."/>
        </authorList>
    </citation>
    <scope>NUCLEOTIDE SEQUENCE [LARGE SCALE GENOMIC DNA]</scope>
    <source>
        <strain evidence="8">CGMCC 1.15480</strain>
    </source>
</reference>
<evidence type="ECO:0000313" key="7">
    <source>
        <dbReference type="EMBL" id="GGC99793.1"/>
    </source>
</evidence>
<accession>A0ABQ1PMP5</accession>
<evidence type="ECO:0000256" key="4">
    <source>
        <dbReference type="ARBA" id="ARBA00022989"/>
    </source>
</evidence>
<feature type="transmembrane region" description="Helical" evidence="6">
    <location>
        <begin position="7"/>
        <end position="28"/>
    </location>
</feature>
<evidence type="ECO:0008006" key="9">
    <source>
        <dbReference type="Google" id="ProtNLM"/>
    </source>
</evidence>
<feature type="transmembrane region" description="Helical" evidence="6">
    <location>
        <begin position="153"/>
        <end position="177"/>
    </location>
</feature>
<feature type="transmembrane region" description="Helical" evidence="6">
    <location>
        <begin position="309"/>
        <end position="333"/>
    </location>
</feature>
<dbReference type="Pfam" id="PF01943">
    <property type="entry name" value="Polysacc_synt"/>
    <property type="match status" value="1"/>
</dbReference>
<proteinExistence type="predicted"/>
<feature type="transmembrane region" description="Helical" evidence="6">
    <location>
        <begin position="225"/>
        <end position="243"/>
    </location>
</feature>
<comment type="subcellular location">
    <subcellularLocation>
        <location evidence="1">Cell membrane</location>
        <topology evidence="1">Multi-pass membrane protein</topology>
    </subcellularLocation>
</comment>
<evidence type="ECO:0000256" key="1">
    <source>
        <dbReference type="ARBA" id="ARBA00004651"/>
    </source>
</evidence>
<evidence type="ECO:0000256" key="3">
    <source>
        <dbReference type="ARBA" id="ARBA00022692"/>
    </source>
</evidence>
<dbReference type="Proteomes" id="UP000597761">
    <property type="component" value="Unassembled WGS sequence"/>
</dbReference>
<evidence type="ECO:0000256" key="5">
    <source>
        <dbReference type="ARBA" id="ARBA00023136"/>
    </source>
</evidence>
<keyword evidence="3 6" id="KW-0812">Transmembrane</keyword>
<gene>
    <name evidence="7" type="ORF">GCM10011512_28360</name>
</gene>
<dbReference type="InterPro" id="IPR050833">
    <property type="entry name" value="Poly_Biosynth_Transport"/>
</dbReference>
<keyword evidence="4 6" id="KW-1133">Transmembrane helix</keyword>
<organism evidence="7 8">
    <name type="scientific">Tersicoccus solisilvae</name>
    <dbReference type="NCBI Taxonomy" id="1882339"/>
    <lineage>
        <taxon>Bacteria</taxon>
        <taxon>Bacillati</taxon>
        <taxon>Actinomycetota</taxon>
        <taxon>Actinomycetes</taxon>
        <taxon>Micrococcales</taxon>
        <taxon>Micrococcaceae</taxon>
        <taxon>Tersicoccus</taxon>
    </lineage>
</organism>
<keyword evidence="2" id="KW-1003">Cell membrane</keyword>
<feature type="transmembrane region" description="Helical" evidence="6">
    <location>
        <begin position="263"/>
        <end position="288"/>
    </location>
</feature>
<evidence type="ECO:0000313" key="8">
    <source>
        <dbReference type="Proteomes" id="UP000597761"/>
    </source>
</evidence>
<feature type="transmembrane region" description="Helical" evidence="6">
    <location>
        <begin position="87"/>
        <end position="108"/>
    </location>
</feature>
<feature type="transmembrane region" description="Helical" evidence="6">
    <location>
        <begin position="40"/>
        <end position="66"/>
    </location>
</feature>
<protein>
    <recommendedName>
        <fullName evidence="9">Polysaccharide biosynthesis protein</fullName>
    </recommendedName>
</protein>